<accession>A0ABN1X433</accession>
<sequence>MLAFLRTQLQELLEQRAALKTELDEVLKAPTAEKRNLTPEEDKAFSEKRDAIKGKDADIESARARIAELEEVEKRGATAAELRAKYGQNAPEGPRVEVVSEPKTYERGTKHSYFLDVVRAQMGRGDGDGGVSAAQERLRRHTQELDVEMPKREQRRAALAEQELRAVDKGSVFEKRVNPNRTDGQGGYFVPPLWLVDQYIDLPRFGRTFANTVRNLPLPAGTDSVNVPKVATGTATGVQTADAATVTSTDMTDTFVTAPVRTIAGQQDIAIQLLDQSPVAFDEIVFADLIADYNQRLDTQCWSGSGAAGQLKGVLNVSGINAVTYTDATPTLPETYAPLMQALSLSAKNRKMMPTAVFLTPSRWFWMASQLDSQNRPFILPETNAPFNPLALQTGGDVEGPVGRVLNFPLLADGNIPSNLGAGTNEDRIATMRTSDLFLWEGSMRTRVLQEVLSNTLQVRLQVYNYAAFMPDRRPETISVISGTGLIAPAGF</sequence>
<evidence type="ECO:0000313" key="4">
    <source>
        <dbReference type="EMBL" id="GAA1283637.1"/>
    </source>
</evidence>
<dbReference type="Proteomes" id="UP001500282">
    <property type="component" value="Unassembled WGS sequence"/>
</dbReference>
<dbReference type="SUPFAM" id="SSF56563">
    <property type="entry name" value="Major capsid protein gp5"/>
    <property type="match status" value="1"/>
</dbReference>
<name>A0ABN1X433_9ACTN</name>
<protein>
    <recommendedName>
        <fullName evidence="3">Phage capsid-like C-terminal domain-containing protein</fullName>
    </recommendedName>
</protein>
<dbReference type="Gene3D" id="3.30.2400.10">
    <property type="entry name" value="Major capsid protein gp5"/>
    <property type="match status" value="1"/>
</dbReference>
<evidence type="ECO:0000313" key="5">
    <source>
        <dbReference type="Proteomes" id="UP001500282"/>
    </source>
</evidence>
<dbReference type="InterPro" id="IPR024455">
    <property type="entry name" value="Phage_capsid"/>
</dbReference>
<dbReference type="Pfam" id="PF05065">
    <property type="entry name" value="Phage_capsid"/>
    <property type="match status" value="1"/>
</dbReference>
<comment type="caution">
    <text evidence="4">The sequence shown here is derived from an EMBL/GenBank/DDBJ whole genome shotgun (WGS) entry which is preliminary data.</text>
</comment>
<dbReference type="NCBIfam" id="TIGR01554">
    <property type="entry name" value="major_cap_HK97"/>
    <property type="match status" value="1"/>
</dbReference>
<evidence type="ECO:0000256" key="2">
    <source>
        <dbReference type="SAM" id="Coils"/>
    </source>
</evidence>
<keyword evidence="2" id="KW-0175">Coiled coil</keyword>
<gene>
    <name evidence="4" type="ORF">GCM10009579_51340</name>
</gene>
<comment type="subcellular location">
    <subcellularLocation>
        <location evidence="1">Virion</location>
    </subcellularLocation>
</comment>
<dbReference type="InterPro" id="IPR054612">
    <property type="entry name" value="Phage_capsid-like_C"/>
</dbReference>
<evidence type="ECO:0000259" key="3">
    <source>
        <dbReference type="Pfam" id="PF05065"/>
    </source>
</evidence>
<organism evidence="4 5">
    <name type="scientific">Streptomyces javensis</name>
    <dbReference type="NCBI Taxonomy" id="114698"/>
    <lineage>
        <taxon>Bacteria</taxon>
        <taxon>Bacillati</taxon>
        <taxon>Actinomycetota</taxon>
        <taxon>Actinomycetes</taxon>
        <taxon>Kitasatosporales</taxon>
        <taxon>Streptomycetaceae</taxon>
        <taxon>Streptomyces</taxon>
        <taxon>Streptomyces violaceusniger group</taxon>
    </lineage>
</organism>
<reference evidence="4 5" key="1">
    <citation type="journal article" date="2019" name="Int. J. Syst. Evol. Microbiol.">
        <title>The Global Catalogue of Microorganisms (GCM) 10K type strain sequencing project: providing services to taxonomists for standard genome sequencing and annotation.</title>
        <authorList>
            <consortium name="The Broad Institute Genomics Platform"/>
            <consortium name="The Broad Institute Genome Sequencing Center for Infectious Disease"/>
            <person name="Wu L."/>
            <person name="Ma J."/>
        </authorList>
    </citation>
    <scope>NUCLEOTIDE SEQUENCE [LARGE SCALE GENOMIC DNA]</scope>
    <source>
        <strain evidence="4 5">JCM 11448</strain>
    </source>
</reference>
<proteinExistence type="predicted"/>
<feature type="domain" description="Phage capsid-like C-terminal" evidence="3">
    <location>
        <begin position="186"/>
        <end position="470"/>
    </location>
</feature>
<feature type="coiled-coil region" evidence="2">
    <location>
        <begin position="2"/>
        <end position="72"/>
    </location>
</feature>
<keyword evidence="5" id="KW-1185">Reference proteome</keyword>
<dbReference type="EMBL" id="BAAAIH010000031">
    <property type="protein sequence ID" value="GAA1283637.1"/>
    <property type="molecule type" value="Genomic_DNA"/>
</dbReference>
<evidence type="ECO:0000256" key="1">
    <source>
        <dbReference type="ARBA" id="ARBA00004328"/>
    </source>
</evidence>